<comment type="caution">
    <text evidence="3">The sequence shown here is derived from an EMBL/GenBank/DDBJ whole genome shotgun (WGS) entry which is preliminary data.</text>
</comment>
<feature type="region of interest" description="Disordered" evidence="1">
    <location>
        <begin position="357"/>
        <end position="379"/>
    </location>
</feature>
<feature type="compositionally biased region" description="Polar residues" evidence="1">
    <location>
        <begin position="171"/>
        <end position="180"/>
    </location>
</feature>
<dbReference type="EMBL" id="RHLC01000020">
    <property type="protein sequence ID" value="TPP52316.1"/>
    <property type="molecule type" value="Genomic_DNA"/>
</dbReference>
<dbReference type="VEuPathDB" id="TriTrypDB:LdCL_240024800"/>
<protein>
    <submittedName>
        <fullName evidence="3">Uncharacterized protein</fullName>
    </submittedName>
</protein>
<feature type="compositionally biased region" description="Acidic residues" evidence="1">
    <location>
        <begin position="665"/>
        <end position="675"/>
    </location>
</feature>
<evidence type="ECO:0000313" key="4">
    <source>
        <dbReference type="Proteomes" id="UP000318447"/>
    </source>
</evidence>
<feature type="compositionally biased region" description="Low complexity" evidence="1">
    <location>
        <begin position="270"/>
        <end position="298"/>
    </location>
</feature>
<reference evidence="4" key="1">
    <citation type="submission" date="2019-02" db="EMBL/GenBank/DDBJ databases">
        <title>FDA dAtabase for Regulatory Grade micrObial Sequences (FDA-ARGOS): Supporting development and validation of Infectious Disease Dx tests.</title>
        <authorList>
            <person name="Duncan R."/>
            <person name="Fisher C."/>
            <person name="Tallon L."/>
            <person name="Sadzewicz L."/>
            <person name="Sengamalay N."/>
            <person name="Ott S."/>
            <person name="Godinez A."/>
            <person name="Nagaraj S."/>
            <person name="Vavikolanu K."/>
            <person name="Nadendla S."/>
            <person name="Aluvathingal J."/>
            <person name="Sichtig H."/>
        </authorList>
    </citation>
    <scope>NUCLEOTIDE SEQUENCE [LARGE SCALE GENOMIC DNA]</scope>
    <source>
        <strain evidence="4">FDAARGOS_361</strain>
    </source>
</reference>
<keyword evidence="2" id="KW-0472">Membrane</keyword>
<dbReference type="AlphaFoldDB" id="A0A504XUK1"/>
<feature type="region of interest" description="Disordered" evidence="1">
    <location>
        <begin position="556"/>
        <end position="591"/>
    </location>
</feature>
<name>A0A504XUK1_LEIDO</name>
<dbReference type="VEuPathDB" id="TriTrypDB:LdCL_240025000"/>
<proteinExistence type="predicted"/>
<feature type="region of interest" description="Disordered" evidence="1">
    <location>
        <begin position="1"/>
        <end position="120"/>
    </location>
</feature>
<evidence type="ECO:0000313" key="3">
    <source>
        <dbReference type="EMBL" id="TPP52316.1"/>
    </source>
</evidence>
<feature type="compositionally biased region" description="Low complexity" evidence="1">
    <location>
        <begin position="213"/>
        <end position="235"/>
    </location>
</feature>
<feature type="transmembrane region" description="Helical" evidence="2">
    <location>
        <begin position="877"/>
        <end position="899"/>
    </location>
</feature>
<sequence>MSDSHQIYAVAGHALPLPPKRTPPRYSTITRSEEQECRISVRANSPGRAETPRDGEISPVAVALQRESQLGYRGEAAHPPPEDSKHLAPPTLQKSKVPSSRLAGPSTPRQQSQKSTELELDDLSSCFSSHCNSAPDTNAKMHAASEFLAQGGYATPPHLNMTAVVPEDGSSIDSRPSLNRTKFEAAVAAAEDQDRNAVPARPIETSRTRRSQAPANHHSTPAAAAPASGTRSTATQSTLSRYNHSKGCGAYSGDQRQQAESTDGAPQKHQQQQPRPRGAPATEAAAHPAASAASSAGSSRRRGVSSHERSPSEASSYRRDKHSARSAPVCYVEQHSRSPVRNNRAALLSSPVSVDPHLTHEYSQQKMEERRASKSRVVPSSQSTAVVVVSSNAWNSIRTSRNGEDPLEMSVPIAERVNFMSTLARHRDSSASVPMGTLEGTELLPGLPQLQGHRNDDNADRPYRTIIRFIEYQPKGERPGLEEILASYSGREDALCCALGEAYGDDFEMLKLGCSHTPAQSYVVAVPHKLREYPVHVALRLNRAQPRAREWREIEDKYKESSSKPMNVSRDVGEQRPYDDRVEESGATGAAAEQKPLVLHASLVDLLNAENALWTVSLGTPNAASPSVVWTAMHEVRVETQPSQSAASLLFMLPPPTSLRHRAEDAEEEKYDEDGSATGKQSAAPGDDAFAQTQRRKPFGHLARSFHGVSCEEYRTGGRGQQGTVQGRCFFLRDDGEDFFVRYEATASSSAEASGAEPRIVRSASASGVWTEHILLGDSAAAGAKETSAGAAEEHVRVGDVTIDEYIREMADARRSKQVVLKLAIAVPRKAGASADGGQDDLMHVRLECITDAFYEAMVERSTGVVKAARTSFFYRWVWPVLFVTAIYAMLAATARLVAWRKASQGSVASATAGATKKKQQ</sequence>
<dbReference type="VEuPathDB" id="TriTrypDB:LDHU3_24.2370"/>
<organism evidence="3 4">
    <name type="scientific">Leishmania donovani</name>
    <dbReference type="NCBI Taxonomy" id="5661"/>
    <lineage>
        <taxon>Eukaryota</taxon>
        <taxon>Discoba</taxon>
        <taxon>Euglenozoa</taxon>
        <taxon>Kinetoplastea</taxon>
        <taxon>Metakinetoplastina</taxon>
        <taxon>Trypanosomatida</taxon>
        <taxon>Trypanosomatidae</taxon>
        <taxon>Leishmaniinae</taxon>
        <taxon>Leishmania</taxon>
    </lineage>
</organism>
<keyword evidence="2" id="KW-1133">Transmembrane helix</keyword>
<dbReference type="VEuPathDB" id="TriTrypDB:LdBPK_241920.1"/>
<accession>A0A504XUK1</accession>
<dbReference type="Proteomes" id="UP000318447">
    <property type="component" value="Unassembled WGS sequence"/>
</dbReference>
<dbReference type="VEuPathDB" id="TriTrypDB:LdBPK_241930.1"/>
<gene>
    <name evidence="3" type="ORF">CGC21_16555</name>
</gene>
<feature type="compositionally biased region" description="Basic and acidic residues" evidence="1">
    <location>
        <begin position="571"/>
        <end position="584"/>
    </location>
</feature>
<feature type="region of interest" description="Disordered" evidence="1">
    <location>
        <begin position="152"/>
        <end position="341"/>
    </location>
</feature>
<dbReference type="VEuPathDB" id="TriTrypDB:LDHU3_24.2350"/>
<keyword evidence="2" id="KW-0812">Transmembrane</keyword>
<evidence type="ECO:0000256" key="1">
    <source>
        <dbReference type="SAM" id="MobiDB-lite"/>
    </source>
</evidence>
<feature type="region of interest" description="Disordered" evidence="1">
    <location>
        <begin position="660"/>
        <end position="687"/>
    </location>
</feature>
<evidence type="ECO:0000256" key="2">
    <source>
        <dbReference type="SAM" id="Phobius"/>
    </source>
</evidence>